<dbReference type="Proteomes" id="UP001209878">
    <property type="component" value="Unassembled WGS sequence"/>
</dbReference>
<comment type="caution">
    <text evidence="1">The sequence shown here is derived from an EMBL/GenBank/DDBJ whole genome shotgun (WGS) entry which is preliminary data.</text>
</comment>
<gene>
    <name evidence="1" type="ORF">NP493_18g06019</name>
</gene>
<evidence type="ECO:0000313" key="1">
    <source>
        <dbReference type="EMBL" id="KAK2193026.1"/>
    </source>
</evidence>
<name>A0AAD9PED7_RIDPI</name>
<protein>
    <submittedName>
        <fullName evidence="1">Uncharacterized protein</fullName>
    </submittedName>
</protein>
<keyword evidence="2" id="KW-1185">Reference proteome</keyword>
<accession>A0AAD9PED7</accession>
<evidence type="ECO:0000313" key="2">
    <source>
        <dbReference type="Proteomes" id="UP001209878"/>
    </source>
</evidence>
<dbReference type="AlphaFoldDB" id="A0AAD9PED7"/>
<proteinExistence type="predicted"/>
<reference evidence="1" key="1">
    <citation type="journal article" date="2023" name="Mol. Biol. Evol.">
        <title>Third-Generation Sequencing Reveals the Adaptive Role of the Epigenome in Three Deep-Sea Polychaetes.</title>
        <authorList>
            <person name="Perez M."/>
            <person name="Aroh O."/>
            <person name="Sun Y."/>
            <person name="Lan Y."/>
            <person name="Juniper S.K."/>
            <person name="Young C.R."/>
            <person name="Angers B."/>
            <person name="Qian P.Y."/>
        </authorList>
    </citation>
    <scope>NUCLEOTIDE SEQUENCE</scope>
    <source>
        <strain evidence="1">R07B-5</strain>
    </source>
</reference>
<sequence length="87" mass="9981">MILQLQLLCFSIQLPVIVLRIYTSIYISVYIYQWIGTCWPSETHAYSVMSPAMRRPVRSAVDRCGNIYTSKILASHHDIVNCTGFLL</sequence>
<dbReference type="EMBL" id="JAODUO010000018">
    <property type="protein sequence ID" value="KAK2193026.1"/>
    <property type="molecule type" value="Genomic_DNA"/>
</dbReference>
<organism evidence="1 2">
    <name type="scientific">Ridgeia piscesae</name>
    <name type="common">Tubeworm</name>
    <dbReference type="NCBI Taxonomy" id="27915"/>
    <lineage>
        <taxon>Eukaryota</taxon>
        <taxon>Metazoa</taxon>
        <taxon>Spiralia</taxon>
        <taxon>Lophotrochozoa</taxon>
        <taxon>Annelida</taxon>
        <taxon>Polychaeta</taxon>
        <taxon>Sedentaria</taxon>
        <taxon>Canalipalpata</taxon>
        <taxon>Sabellida</taxon>
        <taxon>Siboglinidae</taxon>
        <taxon>Ridgeia</taxon>
    </lineage>
</organism>